<gene>
    <name evidence="1" type="ORF">V1478_016285</name>
</gene>
<dbReference type="EMBL" id="JAUDFV010000157">
    <property type="protein sequence ID" value="KAL2713728.1"/>
    <property type="molecule type" value="Genomic_DNA"/>
</dbReference>
<organism evidence="1 2">
    <name type="scientific">Vespula squamosa</name>
    <name type="common">Southern yellow jacket</name>
    <name type="synonym">Wasp</name>
    <dbReference type="NCBI Taxonomy" id="30214"/>
    <lineage>
        <taxon>Eukaryota</taxon>
        <taxon>Metazoa</taxon>
        <taxon>Ecdysozoa</taxon>
        <taxon>Arthropoda</taxon>
        <taxon>Hexapoda</taxon>
        <taxon>Insecta</taxon>
        <taxon>Pterygota</taxon>
        <taxon>Neoptera</taxon>
        <taxon>Endopterygota</taxon>
        <taxon>Hymenoptera</taxon>
        <taxon>Apocrita</taxon>
        <taxon>Aculeata</taxon>
        <taxon>Vespoidea</taxon>
        <taxon>Vespidae</taxon>
        <taxon>Vespinae</taxon>
        <taxon>Vespula</taxon>
    </lineage>
</organism>
<name>A0ABD1ZZE1_VESSQ</name>
<comment type="caution">
    <text evidence="1">The sequence shown here is derived from an EMBL/GenBank/DDBJ whole genome shotgun (WGS) entry which is preliminary data.</text>
</comment>
<protein>
    <submittedName>
        <fullName evidence="1">Uncharacterized protein</fullName>
    </submittedName>
</protein>
<feature type="non-terminal residue" evidence="1">
    <location>
        <position position="1"/>
    </location>
</feature>
<evidence type="ECO:0000313" key="2">
    <source>
        <dbReference type="Proteomes" id="UP001607302"/>
    </source>
</evidence>
<dbReference type="AlphaFoldDB" id="A0ABD1ZZE1"/>
<accession>A0ABD1ZZE1</accession>
<keyword evidence="2" id="KW-1185">Reference proteome</keyword>
<reference evidence="1 2" key="1">
    <citation type="journal article" date="2024" name="Ann. Entomol. Soc. Am.">
        <title>Genomic analyses of the southern and eastern yellowjacket wasps (Hymenoptera: Vespidae) reveal evolutionary signatures of social life.</title>
        <authorList>
            <person name="Catto M.A."/>
            <person name="Caine P.B."/>
            <person name="Orr S.E."/>
            <person name="Hunt B.G."/>
            <person name="Goodisman M.A.D."/>
        </authorList>
    </citation>
    <scope>NUCLEOTIDE SEQUENCE [LARGE SCALE GENOMIC DNA]</scope>
    <source>
        <strain evidence="1">233</strain>
        <tissue evidence="1">Head and thorax</tissue>
    </source>
</reference>
<proteinExistence type="predicted"/>
<sequence>EIQTIGYVKIPSRKSEFLRGSHDMTGGGTSNCVDFQERLRPSKGDTNYWLRGNSFPQIRNSGHMTLVEVARVIVSISKNVYALPKEIQTIGYVKIPSRKSEFLRGSHDMTGGGTSNCVDFQERLRPSKGDTNYWLRENSFPQIGILTRVT</sequence>
<evidence type="ECO:0000313" key="1">
    <source>
        <dbReference type="EMBL" id="KAL2713728.1"/>
    </source>
</evidence>
<dbReference type="Proteomes" id="UP001607302">
    <property type="component" value="Unassembled WGS sequence"/>
</dbReference>